<evidence type="ECO:0000313" key="1">
    <source>
        <dbReference type="EMBL" id="KAF6489883.1"/>
    </source>
</evidence>
<accession>A0A7J8IZ26</accession>
<evidence type="ECO:0000313" key="2">
    <source>
        <dbReference type="Proteomes" id="UP000550707"/>
    </source>
</evidence>
<sequence>MTQITVRHLQSLDSGVHMDLRSVWGPSLSALLIYSRPPVFPHLLQPRPLELLSLTHRGGPRLQVKVPLCLSWEQTEVFQTPAQSSHSESVPVTNHSFYDGTSLVIYLPSPRLQRLSKSCPGQFGTAVRVSARRPESPRFSSRVLR</sequence>
<proteinExistence type="predicted"/>
<dbReference type="InParanoid" id="A0A7J8IZ26"/>
<organism evidence="1 2">
    <name type="scientific">Molossus molossus</name>
    <name type="common">Pallas' mastiff bat</name>
    <name type="synonym">Vespertilio molossus</name>
    <dbReference type="NCBI Taxonomy" id="27622"/>
    <lineage>
        <taxon>Eukaryota</taxon>
        <taxon>Metazoa</taxon>
        <taxon>Chordata</taxon>
        <taxon>Craniata</taxon>
        <taxon>Vertebrata</taxon>
        <taxon>Euteleostomi</taxon>
        <taxon>Mammalia</taxon>
        <taxon>Eutheria</taxon>
        <taxon>Laurasiatheria</taxon>
        <taxon>Chiroptera</taxon>
        <taxon>Yangochiroptera</taxon>
        <taxon>Molossidae</taxon>
        <taxon>Molossus</taxon>
    </lineage>
</organism>
<reference evidence="1 2" key="1">
    <citation type="journal article" date="2020" name="Nature">
        <title>Six reference-quality genomes reveal evolution of bat adaptations.</title>
        <authorList>
            <person name="Jebb D."/>
            <person name="Huang Z."/>
            <person name="Pippel M."/>
            <person name="Hughes G.M."/>
            <person name="Lavrichenko K."/>
            <person name="Devanna P."/>
            <person name="Winkler S."/>
            <person name="Jermiin L.S."/>
            <person name="Skirmuntt E.C."/>
            <person name="Katzourakis A."/>
            <person name="Burkitt-Gray L."/>
            <person name="Ray D.A."/>
            <person name="Sullivan K.A.M."/>
            <person name="Roscito J.G."/>
            <person name="Kirilenko B.M."/>
            <person name="Davalos L.M."/>
            <person name="Corthals A.P."/>
            <person name="Power M.L."/>
            <person name="Jones G."/>
            <person name="Ransome R.D."/>
            <person name="Dechmann D.K.N."/>
            <person name="Locatelli A.G."/>
            <person name="Puechmaille S.J."/>
            <person name="Fedrigo O."/>
            <person name="Jarvis E.D."/>
            <person name="Hiller M."/>
            <person name="Vernes S.C."/>
            <person name="Myers E.W."/>
            <person name="Teeling E.C."/>
        </authorList>
    </citation>
    <scope>NUCLEOTIDE SEQUENCE [LARGE SCALE GENOMIC DNA]</scope>
    <source>
        <strain evidence="1">MMolMol1</strain>
        <tissue evidence="1">Muscle</tissue>
    </source>
</reference>
<comment type="caution">
    <text evidence="1">The sequence shown here is derived from an EMBL/GenBank/DDBJ whole genome shotgun (WGS) entry which is preliminary data.</text>
</comment>
<name>A0A7J8IZ26_MOLMO</name>
<dbReference type="Proteomes" id="UP000550707">
    <property type="component" value="Unassembled WGS sequence"/>
</dbReference>
<protein>
    <submittedName>
        <fullName evidence="1">Uncharacterized protein</fullName>
    </submittedName>
</protein>
<dbReference type="AlphaFoldDB" id="A0A7J8IZ26"/>
<keyword evidence="2" id="KW-1185">Reference proteome</keyword>
<dbReference type="EMBL" id="JACASF010000003">
    <property type="protein sequence ID" value="KAF6489883.1"/>
    <property type="molecule type" value="Genomic_DNA"/>
</dbReference>
<gene>
    <name evidence="1" type="ORF">HJG59_010285</name>
</gene>